<dbReference type="InterPro" id="IPR007372">
    <property type="entry name" value="Lipid/polyisoprenoid-bd_YceI"/>
</dbReference>
<dbReference type="OrthoDB" id="9811006at2"/>
<dbReference type="PANTHER" id="PTHR34406">
    <property type="entry name" value="PROTEIN YCEI"/>
    <property type="match status" value="1"/>
</dbReference>
<feature type="signal peptide" evidence="1">
    <location>
        <begin position="1"/>
        <end position="20"/>
    </location>
</feature>
<feature type="chain" id="PRO_5014897829" evidence="1">
    <location>
        <begin position="21"/>
        <end position="202"/>
    </location>
</feature>
<evidence type="ECO:0000256" key="1">
    <source>
        <dbReference type="SAM" id="SignalP"/>
    </source>
</evidence>
<keyword evidence="4" id="KW-1185">Reference proteome</keyword>
<dbReference type="RefSeq" id="WP_101250983.1">
    <property type="nucleotide sequence ID" value="NZ_PIUM01000013.1"/>
</dbReference>
<comment type="caution">
    <text evidence="3">The sequence shown here is derived from an EMBL/GenBank/DDBJ whole genome shotgun (WGS) entry which is preliminary data.</text>
</comment>
<keyword evidence="1" id="KW-0732">Signal</keyword>
<dbReference type="InterPro" id="IPR036761">
    <property type="entry name" value="TTHA0802/YceI-like_sf"/>
</dbReference>
<dbReference type="Gene3D" id="2.40.128.110">
    <property type="entry name" value="Lipid/polyisoprenoid-binding, YceI-like"/>
    <property type="match status" value="1"/>
</dbReference>
<accession>A0A2N3PUW6</accession>
<dbReference type="AlphaFoldDB" id="A0A2N3PUW6"/>
<dbReference type="Proteomes" id="UP000233293">
    <property type="component" value="Unassembled WGS sequence"/>
</dbReference>
<evidence type="ECO:0000313" key="4">
    <source>
        <dbReference type="Proteomes" id="UP000233293"/>
    </source>
</evidence>
<gene>
    <name evidence="3" type="ORF">CWS72_12695</name>
</gene>
<organism evidence="3 4">
    <name type="scientific">Telmatospirillum siberiense</name>
    <dbReference type="NCBI Taxonomy" id="382514"/>
    <lineage>
        <taxon>Bacteria</taxon>
        <taxon>Pseudomonadati</taxon>
        <taxon>Pseudomonadota</taxon>
        <taxon>Alphaproteobacteria</taxon>
        <taxon>Rhodospirillales</taxon>
        <taxon>Rhodospirillaceae</taxon>
        <taxon>Telmatospirillum</taxon>
    </lineage>
</organism>
<sequence length="202" mass="21554">MKFKVMAFLVAMAAAVPAFAQQAGPTTDLAKLEGGVFTVDKGHAKILFSYSHFGYSTSYGLFTDFDAKLTFDPKAPTSSTLEATINLDGIETMVAKLNEHLKTPDFFDTAKFPSASFKSTKITVISPTTGTVTGDLTLHGVTKPVTLDVTFNGGGTNMAKKYDLGFNATGHVKRSDFGLGAYVPMVGDDIALTISAEFNRVQ</sequence>
<feature type="domain" description="Lipid/polyisoprenoid-binding YceI-like" evidence="2">
    <location>
        <begin position="36"/>
        <end position="199"/>
    </location>
</feature>
<dbReference type="EMBL" id="PIUM01000013">
    <property type="protein sequence ID" value="PKU24188.1"/>
    <property type="molecule type" value="Genomic_DNA"/>
</dbReference>
<dbReference type="SUPFAM" id="SSF101874">
    <property type="entry name" value="YceI-like"/>
    <property type="match status" value="1"/>
</dbReference>
<reference evidence="4" key="1">
    <citation type="submission" date="2017-12" db="EMBL/GenBank/DDBJ databases">
        <title>Draft genome sequence of Telmatospirillum siberiense 26-4b1T, an acidotolerant peatland alphaproteobacterium potentially involved in sulfur cycling.</title>
        <authorList>
            <person name="Hausmann B."/>
            <person name="Pjevac P."/>
            <person name="Schreck K."/>
            <person name="Herbold C.W."/>
            <person name="Daims H."/>
            <person name="Wagner M."/>
            <person name="Pester M."/>
            <person name="Loy A."/>
        </authorList>
    </citation>
    <scope>NUCLEOTIDE SEQUENCE [LARGE SCALE GENOMIC DNA]</scope>
    <source>
        <strain evidence="4">26-4b1</strain>
    </source>
</reference>
<name>A0A2N3PUW6_9PROT</name>
<dbReference type="SMART" id="SM00867">
    <property type="entry name" value="YceI"/>
    <property type="match status" value="1"/>
</dbReference>
<evidence type="ECO:0000259" key="2">
    <source>
        <dbReference type="SMART" id="SM00867"/>
    </source>
</evidence>
<proteinExistence type="predicted"/>
<dbReference type="PANTHER" id="PTHR34406:SF1">
    <property type="entry name" value="PROTEIN YCEI"/>
    <property type="match status" value="1"/>
</dbReference>
<dbReference type="Pfam" id="PF04264">
    <property type="entry name" value="YceI"/>
    <property type="match status" value="1"/>
</dbReference>
<protein>
    <submittedName>
        <fullName evidence="3">Polyisoprenoid-binding protein</fullName>
    </submittedName>
</protein>
<evidence type="ECO:0000313" key="3">
    <source>
        <dbReference type="EMBL" id="PKU24188.1"/>
    </source>
</evidence>